<keyword evidence="2" id="KW-0479">Metal-binding</keyword>
<gene>
    <name evidence="6" type="primary">LOC100378599</name>
</gene>
<dbReference type="Pfam" id="PF13359">
    <property type="entry name" value="DDE_Tnp_4"/>
    <property type="match status" value="1"/>
</dbReference>
<protein>
    <submittedName>
        <fullName evidence="6">Uncharacterized protein LOC100378599</fullName>
    </submittedName>
</protein>
<evidence type="ECO:0000313" key="6">
    <source>
        <dbReference type="RefSeq" id="XP_006824990.1"/>
    </source>
</evidence>
<accession>A0ABM0MY99</accession>
<name>A0ABM0MY99_SACKO</name>
<organism evidence="5 6">
    <name type="scientific">Saccoglossus kowalevskii</name>
    <name type="common">Acorn worm</name>
    <dbReference type="NCBI Taxonomy" id="10224"/>
    <lineage>
        <taxon>Eukaryota</taxon>
        <taxon>Metazoa</taxon>
        <taxon>Hemichordata</taxon>
        <taxon>Enteropneusta</taxon>
        <taxon>Harrimaniidae</taxon>
        <taxon>Saccoglossus</taxon>
    </lineage>
</organism>
<dbReference type="Pfam" id="PF13613">
    <property type="entry name" value="HTH_Tnp_4"/>
    <property type="match status" value="1"/>
</dbReference>
<sequence length="420" mass="47725">MVFQTSAKQQRMDVSSAASGLLLLATDTMTEPHTTEAICNGTPVSDLAVSTTQPANGQCTPDSSKDNKIETVDKGVQTDFKSQEIDLLIRLRVENTVLKNELTLLKNSDHISPTSVEKRYFSVNDVEGNEAKCKFYTGLTWLQFMSLWNFLGPARDKLLFWKRDYNNEEASPNLRRGPERKLDSMNELFLTLVRLRVGLLHQDIAYRFGISKGHVTTVVTTWIQLLYKQFSRLRSDMFPSRDIVKRNLPACFKKFRDIRVIIDCSEFFVYQSTHFKQQGNMYSSYKNHVTYKVLIGIAPSGAITYVSDAFEGSISDKEIVQKSGFLDLLSEGDLILADRGFTIRDLLFEKKADLNIPPFLGNRDKLSAAEEIQTKQIARVRIHVERAIERIKKFRLLKKKNSTISTASVFTNGVCGWLSC</sequence>
<keyword evidence="5" id="KW-1185">Reference proteome</keyword>
<proteinExistence type="predicted"/>
<dbReference type="InterPro" id="IPR027805">
    <property type="entry name" value="Transposase_HTH_dom"/>
</dbReference>
<evidence type="ECO:0000259" key="3">
    <source>
        <dbReference type="Pfam" id="PF13359"/>
    </source>
</evidence>
<evidence type="ECO:0000259" key="4">
    <source>
        <dbReference type="Pfam" id="PF13613"/>
    </source>
</evidence>
<comment type="cofactor">
    <cofactor evidence="1">
        <name>a divalent metal cation</name>
        <dbReference type="ChEBI" id="CHEBI:60240"/>
    </cofactor>
</comment>
<evidence type="ECO:0000256" key="1">
    <source>
        <dbReference type="ARBA" id="ARBA00001968"/>
    </source>
</evidence>
<dbReference type="PANTHER" id="PTHR23080">
    <property type="entry name" value="THAP DOMAIN PROTEIN"/>
    <property type="match status" value="1"/>
</dbReference>
<dbReference type="GeneID" id="100378599"/>
<evidence type="ECO:0000313" key="5">
    <source>
        <dbReference type="Proteomes" id="UP000694865"/>
    </source>
</evidence>
<evidence type="ECO:0000256" key="2">
    <source>
        <dbReference type="ARBA" id="ARBA00022723"/>
    </source>
</evidence>
<feature type="domain" description="Transposase Helix-turn-helix" evidence="4">
    <location>
        <begin position="180"/>
        <end position="231"/>
    </location>
</feature>
<reference evidence="6" key="1">
    <citation type="submission" date="2025-08" db="UniProtKB">
        <authorList>
            <consortium name="RefSeq"/>
        </authorList>
    </citation>
    <scope>IDENTIFICATION</scope>
    <source>
        <tissue evidence="6">Testes</tissue>
    </source>
</reference>
<feature type="domain" description="DDE Tnp4" evidence="3">
    <location>
        <begin position="262"/>
        <end position="400"/>
    </location>
</feature>
<dbReference type="Proteomes" id="UP000694865">
    <property type="component" value="Unplaced"/>
</dbReference>
<dbReference type="RefSeq" id="XP_006824990.1">
    <property type="nucleotide sequence ID" value="XM_006824927.1"/>
</dbReference>
<dbReference type="InterPro" id="IPR027806">
    <property type="entry name" value="HARBI1_dom"/>
</dbReference>
<dbReference type="PANTHER" id="PTHR23080:SF141">
    <property type="entry name" value="TRANSPOSASE HELIX-TURN-HELIX DOMAIN-CONTAINING PROTEIN"/>
    <property type="match status" value="1"/>
</dbReference>